<dbReference type="GO" id="GO:0004635">
    <property type="term" value="F:phosphoribosyl-AMP cyclohydrolase activity"/>
    <property type="evidence" value="ECO:0007669"/>
    <property type="project" value="UniProtKB-UniRule"/>
</dbReference>
<feature type="binding site" evidence="11">
    <location>
        <position position="96"/>
    </location>
    <ligand>
        <name>Zn(2+)</name>
        <dbReference type="ChEBI" id="CHEBI:29105"/>
        <note>ligand shared between dimeric partners</note>
    </ligand>
</feature>
<evidence type="ECO:0000256" key="8">
    <source>
        <dbReference type="ARBA" id="ARBA00022605"/>
    </source>
</evidence>
<dbReference type="GO" id="GO:0000287">
    <property type="term" value="F:magnesium ion binding"/>
    <property type="evidence" value="ECO:0007669"/>
    <property type="project" value="UniProtKB-UniRule"/>
</dbReference>
<keyword evidence="7 11" id="KW-0963">Cytoplasm</keyword>
<accession>A0A8I1KKZ5</accession>
<evidence type="ECO:0000256" key="11">
    <source>
        <dbReference type="HAMAP-Rule" id="MF_01021"/>
    </source>
</evidence>
<comment type="subcellular location">
    <subcellularLocation>
        <location evidence="11">Cytoplasm</location>
    </subcellularLocation>
</comment>
<dbReference type="SUPFAM" id="SSF141734">
    <property type="entry name" value="HisI-like"/>
    <property type="match status" value="1"/>
</dbReference>
<evidence type="ECO:0000256" key="4">
    <source>
        <dbReference type="ARBA" id="ARBA00005204"/>
    </source>
</evidence>
<comment type="cofactor">
    <cofactor evidence="11">
        <name>Mg(2+)</name>
        <dbReference type="ChEBI" id="CHEBI:18420"/>
    </cofactor>
    <text evidence="11">Binds 1 Mg(2+) ion per subunit.</text>
</comment>
<dbReference type="GO" id="GO:0000105">
    <property type="term" value="P:L-histidine biosynthetic process"/>
    <property type="evidence" value="ECO:0007669"/>
    <property type="project" value="UniProtKB-UniRule"/>
</dbReference>
<gene>
    <name evidence="11 13" type="primary">hisI</name>
    <name evidence="13" type="ORF">JDN41_03225</name>
</gene>
<dbReference type="EMBL" id="JAEMUK010000007">
    <property type="protein sequence ID" value="MBJ7542563.1"/>
    <property type="molecule type" value="Genomic_DNA"/>
</dbReference>
<dbReference type="GO" id="GO:0005737">
    <property type="term" value="C:cytoplasm"/>
    <property type="evidence" value="ECO:0007669"/>
    <property type="project" value="UniProtKB-SubCell"/>
</dbReference>
<dbReference type="InterPro" id="IPR026660">
    <property type="entry name" value="PRA-CH"/>
</dbReference>
<dbReference type="GO" id="GO:0004636">
    <property type="term" value="F:phosphoribosyl-ATP diphosphatase activity"/>
    <property type="evidence" value="ECO:0007669"/>
    <property type="project" value="UniProtKB-EC"/>
</dbReference>
<evidence type="ECO:0000313" key="13">
    <source>
        <dbReference type="EMBL" id="MBJ7542563.1"/>
    </source>
</evidence>
<comment type="cofactor">
    <cofactor evidence="11">
        <name>Zn(2+)</name>
        <dbReference type="ChEBI" id="CHEBI:29105"/>
    </cofactor>
    <text evidence="11">Binds 1 zinc ion per subunit.</text>
</comment>
<dbReference type="EC" id="3.5.4.19" evidence="11"/>
<proteinExistence type="inferred from homology"/>
<comment type="pathway">
    <text evidence="3 11">Amino-acid biosynthesis; L-histidine biosynthesis; L-histidine from 5-phospho-alpha-D-ribose 1-diphosphate: step 3/9.</text>
</comment>
<evidence type="ECO:0000259" key="12">
    <source>
        <dbReference type="Pfam" id="PF01502"/>
    </source>
</evidence>
<comment type="catalytic activity">
    <reaction evidence="1 11">
        <text>1-(5-phospho-beta-D-ribosyl)-5'-AMP + H2O = 1-(5-phospho-beta-D-ribosyl)-5-[(5-phospho-beta-D-ribosylamino)methylideneamino]imidazole-4-carboxamide</text>
        <dbReference type="Rhea" id="RHEA:20049"/>
        <dbReference type="ChEBI" id="CHEBI:15377"/>
        <dbReference type="ChEBI" id="CHEBI:58435"/>
        <dbReference type="ChEBI" id="CHEBI:59457"/>
        <dbReference type="EC" id="3.5.4.19"/>
    </reaction>
</comment>
<keyword evidence="8 11" id="KW-0028">Amino-acid biosynthesis</keyword>
<comment type="pathway">
    <text evidence="4">Amino-acid biosynthesis; L-histidine biosynthesis; L-histidine from 5-phospho-alpha-D-ribose 1-diphosphate: step 2/9.</text>
</comment>
<keyword evidence="10 11" id="KW-0368">Histidine biosynthesis</keyword>
<evidence type="ECO:0000256" key="5">
    <source>
        <dbReference type="ARBA" id="ARBA00007731"/>
    </source>
</evidence>
<dbReference type="FunFam" id="3.10.20.810:FF:000001">
    <property type="entry name" value="Histidine biosynthesis bifunctional protein HisIE"/>
    <property type="match status" value="1"/>
</dbReference>
<evidence type="ECO:0000256" key="7">
    <source>
        <dbReference type="ARBA" id="ARBA00022490"/>
    </source>
</evidence>
<evidence type="ECO:0000256" key="3">
    <source>
        <dbReference type="ARBA" id="ARBA00005169"/>
    </source>
</evidence>
<feature type="binding site" evidence="11">
    <location>
        <position position="113"/>
    </location>
    <ligand>
        <name>Zn(2+)</name>
        <dbReference type="ChEBI" id="CHEBI:29105"/>
        <note>ligand shared between dimeric partners</note>
    </ligand>
</feature>
<comment type="function">
    <text evidence="11">Catalyzes the hydrolysis of the adenine ring of phosphoribosyl-AMP.</text>
</comment>
<keyword evidence="11" id="KW-0460">Magnesium</keyword>
<feature type="binding site" evidence="11">
    <location>
        <position position="95"/>
    </location>
    <ligand>
        <name>Mg(2+)</name>
        <dbReference type="ChEBI" id="CHEBI:18420"/>
    </ligand>
</feature>
<organism evidence="13 14">
    <name type="scientific">Rhodomicrobium udaipurense</name>
    <dbReference type="NCBI Taxonomy" id="1202716"/>
    <lineage>
        <taxon>Bacteria</taxon>
        <taxon>Pseudomonadati</taxon>
        <taxon>Pseudomonadota</taxon>
        <taxon>Alphaproteobacteria</taxon>
        <taxon>Hyphomicrobiales</taxon>
        <taxon>Hyphomicrobiaceae</taxon>
        <taxon>Rhodomicrobium</taxon>
    </lineage>
</organism>
<comment type="similarity">
    <text evidence="5">In the C-terminal section; belongs to the PRA-PH family.</text>
</comment>
<dbReference type="HAMAP" id="MF_01021">
    <property type="entry name" value="HisI"/>
    <property type="match status" value="1"/>
</dbReference>
<protein>
    <recommendedName>
        <fullName evidence="11">Phosphoribosyl-AMP cyclohydrolase</fullName>
        <shortName evidence="11">PRA-CH</shortName>
        <ecNumber evidence="11">3.5.4.19</ecNumber>
    </recommendedName>
</protein>
<comment type="subunit">
    <text evidence="11">Homodimer.</text>
</comment>
<comment type="similarity">
    <text evidence="6">In the N-terminal section; belongs to the PRA-CH family.</text>
</comment>
<evidence type="ECO:0000256" key="6">
    <source>
        <dbReference type="ARBA" id="ARBA00008299"/>
    </source>
</evidence>
<dbReference type="AlphaFoldDB" id="A0A8I1KKZ5"/>
<dbReference type="Pfam" id="PF01502">
    <property type="entry name" value="PRA-CH"/>
    <property type="match status" value="1"/>
</dbReference>
<keyword evidence="9 11" id="KW-0378">Hydrolase</keyword>
<evidence type="ECO:0000313" key="14">
    <source>
        <dbReference type="Proteomes" id="UP000623250"/>
    </source>
</evidence>
<feature type="binding site" evidence="11">
    <location>
        <position position="120"/>
    </location>
    <ligand>
        <name>Zn(2+)</name>
        <dbReference type="ChEBI" id="CHEBI:29105"/>
        <note>ligand shared between dimeric partners</note>
    </ligand>
</feature>
<dbReference type="Proteomes" id="UP000623250">
    <property type="component" value="Unassembled WGS sequence"/>
</dbReference>
<dbReference type="RefSeq" id="WP_037240843.1">
    <property type="nucleotide sequence ID" value="NZ_JAEMUK010000007.1"/>
</dbReference>
<keyword evidence="11" id="KW-0862">Zinc</keyword>
<dbReference type="PANTHER" id="PTHR42945:SF1">
    <property type="entry name" value="HISTIDINE BIOSYNTHESIS BIFUNCTIONAL PROTEIN HIS7"/>
    <property type="match status" value="1"/>
</dbReference>
<reference evidence="13 14" key="1">
    <citation type="submission" date="2020-12" db="EMBL/GenBank/DDBJ databases">
        <title>Revised draft genomes of Rhodomicrobium vannielii ATCC 17100 and Rhodomicrobium udaipurense JA643.</title>
        <authorList>
            <person name="Conners E.M."/>
            <person name="Davenport E.J."/>
            <person name="Bose A."/>
        </authorList>
    </citation>
    <scope>NUCLEOTIDE SEQUENCE [LARGE SCALE GENOMIC DNA]</scope>
    <source>
        <strain evidence="13 14">JA643</strain>
    </source>
</reference>
<evidence type="ECO:0000256" key="9">
    <source>
        <dbReference type="ARBA" id="ARBA00022801"/>
    </source>
</evidence>
<feature type="domain" description="Phosphoribosyl-AMP cyclohydrolase" evidence="12">
    <location>
        <begin position="48"/>
        <end position="122"/>
    </location>
</feature>
<comment type="similarity">
    <text evidence="11">Belongs to the PRA-CH family.</text>
</comment>
<keyword evidence="14" id="KW-1185">Reference proteome</keyword>
<name>A0A8I1KKZ5_9HYPH</name>
<dbReference type="PANTHER" id="PTHR42945">
    <property type="entry name" value="HISTIDINE BIOSYNTHESIS BIFUNCTIONAL PROTEIN"/>
    <property type="match status" value="1"/>
</dbReference>
<dbReference type="UniPathway" id="UPA00031">
    <property type="reaction ID" value="UER00008"/>
</dbReference>
<dbReference type="InterPro" id="IPR002496">
    <property type="entry name" value="PRib_AMP_CycHydrolase_dom"/>
</dbReference>
<dbReference type="GO" id="GO:0008270">
    <property type="term" value="F:zinc ion binding"/>
    <property type="evidence" value="ECO:0007669"/>
    <property type="project" value="UniProtKB-UniRule"/>
</dbReference>
<keyword evidence="11" id="KW-0479">Metal-binding</keyword>
<evidence type="ECO:0000256" key="1">
    <source>
        <dbReference type="ARBA" id="ARBA00000024"/>
    </source>
</evidence>
<feature type="binding site" evidence="11">
    <location>
        <position position="99"/>
    </location>
    <ligand>
        <name>Mg(2+)</name>
        <dbReference type="ChEBI" id="CHEBI:18420"/>
    </ligand>
</feature>
<evidence type="ECO:0000256" key="10">
    <source>
        <dbReference type="ARBA" id="ARBA00023102"/>
    </source>
</evidence>
<comment type="catalytic activity">
    <reaction evidence="2">
        <text>1-(5-phospho-beta-D-ribosyl)-ATP + H2O = 1-(5-phospho-beta-D-ribosyl)-5'-AMP + diphosphate + H(+)</text>
        <dbReference type="Rhea" id="RHEA:22828"/>
        <dbReference type="ChEBI" id="CHEBI:15377"/>
        <dbReference type="ChEBI" id="CHEBI:15378"/>
        <dbReference type="ChEBI" id="CHEBI:33019"/>
        <dbReference type="ChEBI" id="CHEBI:59457"/>
        <dbReference type="ChEBI" id="CHEBI:73183"/>
        <dbReference type="EC" id="3.6.1.31"/>
    </reaction>
</comment>
<feature type="binding site" evidence="11">
    <location>
        <position position="97"/>
    </location>
    <ligand>
        <name>Mg(2+)</name>
        <dbReference type="ChEBI" id="CHEBI:18420"/>
    </ligand>
</feature>
<dbReference type="Gene3D" id="3.10.20.810">
    <property type="entry name" value="Phosphoribosyl-AMP cyclohydrolase"/>
    <property type="match status" value="1"/>
</dbReference>
<dbReference type="InterPro" id="IPR038019">
    <property type="entry name" value="PRib_AMP_CycHydrolase_sf"/>
</dbReference>
<dbReference type="NCBIfam" id="NF000768">
    <property type="entry name" value="PRK00051.1"/>
    <property type="match status" value="1"/>
</dbReference>
<sequence length="139" mass="15233">MSADSKLSFAKPSTSKAELEEGTAFTPRFDEHGLIGAIVTGADGVVLMFAFMNAEALRLTIETGEAHFYSRSRKSLWKKGETSGNVLRVRELLTDCDQDILLVKVELQGEAACHTGRRSCFYRRVEAGADGVALEFVTK</sequence>
<dbReference type="Gene3D" id="4.10.80.70">
    <property type="match status" value="1"/>
</dbReference>
<comment type="caution">
    <text evidence="13">The sequence shown here is derived from an EMBL/GenBank/DDBJ whole genome shotgun (WGS) entry which is preliminary data.</text>
</comment>
<evidence type="ECO:0000256" key="2">
    <source>
        <dbReference type="ARBA" id="ARBA00001460"/>
    </source>
</evidence>